<reference evidence="1 2" key="2">
    <citation type="journal article" date="2019" name="G3 (Bethesda)">
        <title>Hybrid Assembly of the Genome of the Entomopathogenic Nematode Steinernema carpocapsae Identifies the X-Chromosome.</title>
        <authorList>
            <person name="Serra L."/>
            <person name="Macchietto M."/>
            <person name="Macias-Munoz A."/>
            <person name="McGill C.J."/>
            <person name="Rodriguez I.M."/>
            <person name="Rodriguez B."/>
            <person name="Murad R."/>
            <person name="Mortazavi A."/>
        </authorList>
    </citation>
    <scope>NUCLEOTIDE SEQUENCE [LARGE SCALE GENOMIC DNA]</scope>
    <source>
        <strain evidence="1 2">ALL</strain>
    </source>
</reference>
<evidence type="ECO:0000313" key="2">
    <source>
        <dbReference type="Proteomes" id="UP000298663"/>
    </source>
</evidence>
<evidence type="ECO:0000313" key="1">
    <source>
        <dbReference type="EMBL" id="TKR60171.1"/>
    </source>
</evidence>
<gene>
    <name evidence="1" type="ORF">L596_027462</name>
</gene>
<organism evidence="1 2">
    <name type="scientific">Steinernema carpocapsae</name>
    <name type="common">Entomopathogenic nematode</name>
    <dbReference type="NCBI Taxonomy" id="34508"/>
    <lineage>
        <taxon>Eukaryota</taxon>
        <taxon>Metazoa</taxon>
        <taxon>Ecdysozoa</taxon>
        <taxon>Nematoda</taxon>
        <taxon>Chromadorea</taxon>
        <taxon>Rhabditida</taxon>
        <taxon>Tylenchina</taxon>
        <taxon>Panagrolaimomorpha</taxon>
        <taxon>Strongyloidoidea</taxon>
        <taxon>Steinernematidae</taxon>
        <taxon>Steinernema</taxon>
    </lineage>
</organism>
<protein>
    <submittedName>
        <fullName evidence="1">Uncharacterized protein</fullName>
    </submittedName>
</protein>
<keyword evidence="2" id="KW-1185">Reference proteome</keyword>
<dbReference type="AlphaFoldDB" id="A0A4U5LVJ6"/>
<reference evidence="1 2" key="1">
    <citation type="journal article" date="2015" name="Genome Biol.">
        <title>Comparative genomics of Steinernema reveals deeply conserved gene regulatory networks.</title>
        <authorList>
            <person name="Dillman A.R."/>
            <person name="Macchietto M."/>
            <person name="Porter C.F."/>
            <person name="Rogers A."/>
            <person name="Williams B."/>
            <person name="Antoshechkin I."/>
            <person name="Lee M.M."/>
            <person name="Goodwin Z."/>
            <person name="Lu X."/>
            <person name="Lewis E.E."/>
            <person name="Goodrich-Blair H."/>
            <person name="Stock S.P."/>
            <person name="Adams B.J."/>
            <person name="Sternberg P.W."/>
            <person name="Mortazavi A."/>
        </authorList>
    </citation>
    <scope>NUCLEOTIDE SEQUENCE [LARGE SCALE GENOMIC DNA]</scope>
    <source>
        <strain evidence="1 2">ALL</strain>
    </source>
</reference>
<dbReference type="EMBL" id="AZBU02000011">
    <property type="protein sequence ID" value="TKR60171.1"/>
    <property type="molecule type" value="Genomic_DNA"/>
</dbReference>
<accession>A0A4U5LVJ6</accession>
<comment type="caution">
    <text evidence="1">The sequence shown here is derived from an EMBL/GenBank/DDBJ whole genome shotgun (WGS) entry which is preliminary data.</text>
</comment>
<dbReference type="Proteomes" id="UP000298663">
    <property type="component" value="Unassembled WGS sequence"/>
</dbReference>
<name>A0A4U5LVJ6_STECR</name>
<proteinExistence type="predicted"/>
<sequence>MALFRCLTFFFTLNESINSGNVVLKFSKTAPSEPRSGPCAEPRKIYAFLGSLFFRVLSLFFLHKMKSLDDPLLSSAMKSSNRFIARADKLHE</sequence>